<evidence type="ECO:0000313" key="2">
    <source>
        <dbReference type="EMBL" id="RMX07267.1"/>
    </source>
</evidence>
<organism evidence="2 3">
    <name type="scientific">Vandammella animalimorsus</name>
    <dbReference type="NCBI Taxonomy" id="2029117"/>
    <lineage>
        <taxon>Bacteria</taxon>
        <taxon>Pseudomonadati</taxon>
        <taxon>Pseudomonadota</taxon>
        <taxon>Betaproteobacteria</taxon>
        <taxon>Burkholderiales</taxon>
        <taxon>Comamonadaceae</taxon>
        <taxon>Vandammella</taxon>
    </lineage>
</organism>
<comment type="caution">
    <text evidence="2">The sequence shown here is derived from an EMBL/GenBank/DDBJ whole genome shotgun (WGS) entry which is preliminary data.</text>
</comment>
<feature type="transmembrane region" description="Helical" evidence="1">
    <location>
        <begin position="54"/>
        <end position="73"/>
    </location>
</feature>
<dbReference type="OrthoDB" id="5438043at2"/>
<evidence type="ECO:0000256" key="1">
    <source>
        <dbReference type="SAM" id="Phobius"/>
    </source>
</evidence>
<dbReference type="AlphaFoldDB" id="A0A3M6QW91"/>
<proteinExistence type="predicted"/>
<protein>
    <submittedName>
        <fullName evidence="2">Uncharacterized protein</fullName>
    </submittedName>
</protein>
<sequence>MGAEIRNAIQAGKEVTFHEARIHEHGWSGYGYSIVDPETGAGAYLIEGKGNGGWFMLFLVAALASLFLPYLVAAGVISGALGAIGGVLALITTALANDKIDDPVNLAAIKAYIATAGALAMLTLGFGLPLFVALAGLGSFGYFIWQIFSF</sequence>
<dbReference type="EMBL" id="RDQJ01000049">
    <property type="protein sequence ID" value="RMX07267.1"/>
    <property type="molecule type" value="Genomic_DNA"/>
</dbReference>
<keyword evidence="1" id="KW-0472">Membrane</keyword>
<keyword evidence="1" id="KW-0812">Transmembrane</keyword>
<reference evidence="2 3" key="1">
    <citation type="submission" date="2018-10" db="EMBL/GenBank/DDBJ databases">
        <title>Comamonadaceae CDC group NO-1 genome sequencing and assembly.</title>
        <authorList>
            <person name="Bernier A.-M."/>
            <person name="Bernard K."/>
        </authorList>
    </citation>
    <scope>NUCLEOTIDE SEQUENCE [LARGE SCALE GENOMIC DNA]</scope>
    <source>
        <strain evidence="2 3">NML180582</strain>
    </source>
</reference>
<accession>A0A3M6QW91</accession>
<keyword evidence="1" id="KW-1133">Transmembrane helix</keyword>
<feature type="transmembrane region" description="Helical" evidence="1">
    <location>
        <begin position="130"/>
        <end position="148"/>
    </location>
</feature>
<dbReference type="Proteomes" id="UP000275180">
    <property type="component" value="Unassembled WGS sequence"/>
</dbReference>
<name>A0A3M6QW91_9BURK</name>
<gene>
    <name evidence="2" type="ORF">EBQ34_14785</name>
</gene>
<feature type="transmembrane region" description="Helical" evidence="1">
    <location>
        <begin position="79"/>
        <end position="97"/>
    </location>
</feature>
<evidence type="ECO:0000313" key="3">
    <source>
        <dbReference type="Proteomes" id="UP000275180"/>
    </source>
</evidence>